<dbReference type="Proteomes" id="UP000261755">
    <property type="component" value="Segment"/>
</dbReference>
<protein>
    <recommendedName>
        <fullName evidence="3">3'-phosphatase, 5'-polynucleotide kinase</fullName>
    </recommendedName>
</protein>
<proteinExistence type="predicted"/>
<sequence length="158" mass="18393">MAKLSGGLNNWYVVPVKHPQRKEQEPYQAECEDIIQALGMTFDEGCAFKALWRNAAARMGNGKPGNTAVYDAEKLVHYANRILAKEKLASELFPDPATNVNTVGSYWHHTNNGKPHFTKEFSFIEIVYKDERDEIYSYNFNQLSEIKWNWVHRYRITY</sequence>
<dbReference type="EMBL" id="MH669274">
    <property type="protein sequence ID" value="AXY81330.1"/>
    <property type="molecule type" value="Genomic_DNA"/>
</dbReference>
<organism evidence="1 2">
    <name type="scientific">Escherichia phage PD38</name>
    <dbReference type="NCBI Taxonomy" id="2316016"/>
    <lineage>
        <taxon>Viruses</taxon>
        <taxon>Duplodnaviria</taxon>
        <taxon>Heunggongvirae</taxon>
        <taxon>Uroviricota</taxon>
        <taxon>Caudoviricetes</taxon>
        <taxon>Schitoviridae</taxon>
        <taxon>Enquatrovirinae</taxon>
        <taxon>Gamaleyavirus</taxon>
        <taxon>Gamaleyavirus Bp4</taxon>
    </lineage>
</organism>
<name>A0A385IEI8_9CAUD</name>
<evidence type="ECO:0000313" key="1">
    <source>
        <dbReference type="EMBL" id="AXY81330.1"/>
    </source>
</evidence>
<accession>A0A385IEI8</accession>
<reference evidence="2" key="1">
    <citation type="submission" date="2018-07" db="EMBL/GenBank/DDBJ databases">
        <authorList>
            <person name="Liu G."/>
            <person name="Sun H."/>
            <person name="Ren H."/>
            <person name="Pan Q."/>
        </authorList>
    </citation>
    <scope>NUCLEOTIDE SEQUENCE [LARGE SCALE GENOMIC DNA]</scope>
</reference>
<evidence type="ECO:0000313" key="2">
    <source>
        <dbReference type="Proteomes" id="UP000261755"/>
    </source>
</evidence>
<evidence type="ECO:0008006" key="3">
    <source>
        <dbReference type="Google" id="ProtNLM"/>
    </source>
</evidence>